<sequence>MGDADEAPQKELVTNLTLDILQIVKVSQSQHGLRHGDHARYRQYCTRRLARLYKANRMSHGRGRYQKRTLEVSMVDNEAFLLIPLMMSERAWSYAMELKRDAGNEPRKRAHMIRRLKKATVHATELVNLCGQVGSARTALEAEAYSSYIFGCYLSEQERDWDRALAKFMRARKAFEQLARVGGPDQAEVCRERLEELEPSLRYCTYKRGSEGSPVAGSMDEKDMAALKGDGGEDDERLKAVLAEESGRASGAVTTSWRGYDIPIRNGKVRECLANVAVQLAKIESPLIMATDRALAIFDKVFMLYSDARQHLRDDLAEASSGAQSDSTSRLTDLKLADRAIAVMLIEQTIQRNKFLVDSANAKLAGEIRLAKGEKATRPEDIVHLLSASLRSYEELIESGPEVLRGMDGAERVEEELRVECMTAQKMLSSDRAAALGKVHSSAGSHVDAAILFNRSAEHAAGVSEAAATRARVNRIGAIKSGIDTLLADRKGLRSGLEDVSLEGPTSSESRFLMESLDEYKPAVLGKGASKVHIMPIPNRMESLAICEEGQHS</sequence>
<evidence type="ECO:0000313" key="14">
    <source>
        <dbReference type="Proteomes" id="UP000002009"/>
    </source>
</evidence>
<dbReference type="Proteomes" id="UP000002009">
    <property type="component" value="Chromosome 7"/>
</dbReference>
<dbReference type="FunFam" id="1.10.3450.40:FF:000001">
    <property type="entry name" value="Signal recognition particle subunit SRP68"/>
    <property type="match status" value="1"/>
</dbReference>
<dbReference type="GO" id="GO:0005783">
    <property type="term" value="C:endoplasmic reticulum"/>
    <property type="evidence" value="ECO:0007669"/>
    <property type="project" value="UniProtKB-SubCell"/>
</dbReference>
<comment type="subcellular location">
    <subcellularLocation>
        <location evidence="2">Cytoplasm</location>
    </subcellularLocation>
    <subcellularLocation>
        <location evidence="1">Endoplasmic reticulum</location>
    </subcellularLocation>
    <subcellularLocation>
        <location evidence="3">Nucleus</location>
        <location evidence="3">Nucleolus</location>
    </subcellularLocation>
</comment>
<evidence type="ECO:0000256" key="3">
    <source>
        <dbReference type="ARBA" id="ARBA00004604"/>
    </source>
</evidence>
<name>C1EAJ3_MICCC</name>
<dbReference type="InterPro" id="IPR038253">
    <property type="entry name" value="SRP68_N_sf"/>
</dbReference>
<dbReference type="GO" id="GO:0005829">
    <property type="term" value="C:cytosol"/>
    <property type="evidence" value="ECO:0007669"/>
    <property type="project" value="UniProtKB-ARBA"/>
</dbReference>
<organism evidence="13 14">
    <name type="scientific">Micromonas commoda (strain RCC299 / NOUM17 / CCMP2709)</name>
    <name type="common">Picoplanktonic green alga</name>
    <dbReference type="NCBI Taxonomy" id="296587"/>
    <lineage>
        <taxon>Eukaryota</taxon>
        <taxon>Viridiplantae</taxon>
        <taxon>Chlorophyta</taxon>
        <taxon>Mamiellophyceae</taxon>
        <taxon>Mamiellales</taxon>
        <taxon>Mamiellaceae</taxon>
        <taxon>Micromonas</taxon>
    </lineage>
</organism>
<dbReference type="GO" id="GO:0008312">
    <property type="term" value="F:7S RNA binding"/>
    <property type="evidence" value="ECO:0007669"/>
    <property type="project" value="InterPro"/>
</dbReference>
<dbReference type="GO" id="GO:0005730">
    <property type="term" value="C:nucleolus"/>
    <property type="evidence" value="ECO:0007669"/>
    <property type="project" value="UniProtKB-SubCell"/>
</dbReference>
<keyword evidence="14" id="KW-1185">Reference proteome</keyword>
<keyword evidence="6" id="KW-0256">Endoplasmic reticulum</keyword>
<reference evidence="13 14" key="1">
    <citation type="journal article" date="2009" name="Science">
        <title>Green evolution and dynamic adaptations revealed by genomes of the marine picoeukaryotes Micromonas.</title>
        <authorList>
            <person name="Worden A.Z."/>
            <person name="Lee J.H."/>
            <person name="Mock T."/>
            <person name="Rouze P."/>
            <person name="Simmons M.P."/>
            <person name="Aerts A.L."/>
            <person name="Allen A.E."/>
            <person name="Cuvelier M.L."/>
            <person name="Derelle E."/>
            <person name="Everett M.V."/>
            <person name="Foulon E."/>
            <person name="Grimwood J."/>
            <person name="Gundlach H."/>
            <person name="Henrissat B."/>
            <person name="Napoli C."/>
            <person name="McDonald S.M."/>
            <person name="Parker M.S."/>
            <person name="Rombauts S."/>
            <person name="Salamov A."/>
            <person name="Von Dassow P."/>
            <person name="Badger J.H."/>
            <person name="Coutinho P.M."/>
            <person name="Demir E."/>
            <person name="Dubchak I."/>
            <person name="Gentemann C."/>
            <person name="Eikrem W."/>
            <person name="Gready J.E."/>
            <person name="John U."/>
            <person name="Lanier W."/>
            <person name="Lindquist E.A."/>
            <person name="Lucas S."/>
            <person name="Mayer K.F."/>
            <person name="Moreau H."/>
            <person name="Not F."/>
            <person name="Otillar R."/>
            <person name="Panaud O."/>
            <person name="Pangilinan J."/>
            <person name="Paulsen I."/>
            <person name="Piegu B."/>
            <person name="Poliakov A."/>
            <person name="Robbens S."/>
            <person name="Schmutz J."/>
            <person name="Toulza E."/>
            <person name="Wyss T."/>
            <person name="Zelensky A."/>
            <person name="Zhou K."/>
            <person name="Armbrust E.V."/>
            <person name="Bhattacharya D."/>
            <person name="Goodenough U.W."/>
            <person name="Van de Peer Y."/>
            <person name="Grigoriev I.V."/>
        </authorList>
    </citation>
    <scope>NUCLEOTIDE SEQUENCE [LARGE SCALE GENOMIC DNA]</scope>
    <source>
        <strain evidence="14">RCC299 / NOUM17</strain>
    </source>
</reference>
<dbReference type="GO" id="GO:0030942">
    <property type="term" value="F:endoplasmic reticulum signal peptide binding"/>
    <property type="evidence" value="ECO:0007669"/>
    <property type="project" value="InterPro"/>
</dbReference>
<evidence type="ECO:0000256" key="11">
    <source>
        <dbReference type="ARBA" id="ARBA00029498"/>
    </source>
</evidence>
<dbReference type="KEGG" id="mis:MICPUN_60091"/>
<dbReference type="eggNOG" id="KOG2460">
    <property type="taxonomic scope" value="Eukaryota"/>
</dbReference>
<dbReference type="GO" id="GO:0005786">
    <property type="term" value="C:signal recognition particle, endoplasmic reticulum targeting"/>
    <property type="evidence" value="ECO:0007669"/>
    <property type="project" value="UniProtKB-KW"/>
</dbReference>
<dbReference type="CDD" id="cd15481">
    <property type="entry name" value="SRP68-RBD"/>
    <property type="match status" value="1"/>
</dbReference>
<dbReference type="STRING" id="296587.C1EAJ3"/>
<dbReference type="GO" id="GO:0005047">
    <property type="term" value="F:signal recognition particle binding"/>
    <property type="evidence" value="ECO:0007669"/>
    <property type="project" value="InterPro"/>
</dbReference>
<dbReference type="PANTHER" id="PTHR12860:SF0">
    <property type="entry name" value="SIGNAL RECOGNITION PARTICLE SUBUNIT SRP68"/>
    <property type="match status" value="1"/>
</dbReference>
<dbReference type="Pfam" id="PF16969">
    <property type="entry name" value="SRP68"/>
    <property type="match status" value="1"/>
</dbReference>
<evidence type="ECO:0000256" key="9">
    <source>
        <dbReference type="ARBA" id="ARBA00023242"/>
    </source>
</evidence>
<dbReference type="GeneID" id="8245247"/>
<evidence type="ECO:0000256" key="8">
    <source>
        <dbReference type="ARBA" id="ARBA00023135"/>
    </source>
</evidence>
<evidence type="ECO:0000256" key="5">
    <source>
        <dbReference type="ARBA" id="ARBA00022490"/>
    </source>
</evidence>
<evidence type="ECO:0000256" key="4">
    <source>
        <dbReference type="ARBA" id="ARBA00009352"/>
    </source>
</evidence>
<proteinExistence type="inferred from homology"/>
<keyword evidence="8" id="KW-0733">Signal recognition particle</keyword>
<dbReference type="OrthoDB" id="496002at2759"/>
<evidence type="ECO:0000256" key="6">
    <source>
        <dbReference type="ARBA" id="ARBA00022824"/>
    </source>
</evidence>
<evidence type="ECO:0000256" key="2">
    <source>
        <dbReference type="ARBA" id="ARBA00004496"/>
    </source>
</evidence>
<keyword evidence="5" id="KW-0963">Cytoplasm</keyword>
<keyword evidence="10" id="KW-0687">Ribonucleoprotein</keyword>
<dbReference type="InterPro" id="IPR034652">
    <property type="entry name" value="SRP68-RBD"/>
</dbReference>
<keyword evidence="7" id="KW-0694">RNA-binding</keyword>
<dbReference type="GO" id="GO:0006614">
    <property type="term" value="P:SRP-dependent cotranslational protein targeting to membrane"/>
    <property type="evidence" value="ECO:0007669"/>
    <property type="project" value="InterPro"/>
</dbReference>
<gene>
    <name evidence="13" type="ORF">MICPUN_60091</name>
</gene>
<dbReference type="PIRSF" id="PIRSF038995">
    <property type="entry name" value="SRP68"/>
    <property type="match status" value="1"/>
</dbReference>
<accession>C1EAJ3</accession>
<evidence type="ECO:0000256" key="7">
    <source>
        <dbReference type="ARBA" id="ARBA00022884"/>
    </source>
</evidence>
<dbReference type="InParanoid" id="C1EAJ3"/>
<keyword evidence="9" id="KW-0539">Nucleus</keyword>
<dbReference type="FunCoup" id="C1EAJ3">
    <property type="interactions" value="2291"/>
</dbReference>
<dbReference type="InterPro" id="IPR026258">
    <property type="entry name" value="SRP68"/>
</dbReference>
<evidence type="ECO:0000256" key="10">
    <source>
        <dbReference type="ARBA" id="ARBA00023274"/>
    </source>
</evidence>
<protein>
    <recommendedName>
        <fullName evidence="11">Signal recognition particle subunit SRP68</fullName>
    </recommendedName>
    <alternativeName>
        <fullName evidence="12">Signal recognition particle 68 kDa protein</fullName>
    </alternativeName>
</protein>
<evidence type="ECO:0000256" key="1">
    <source>
        <dbReference type="ARBA" id="ARBA00004240"/>
    </source>
</evidence>
<dbReference type="OMA" id="KIRWHAM"/>
<dbReference type="RefSeq" id="XP_002503611.1">
    <property type="nucleotide sequence ID" value="XM_002503565.1"/>
</dbReference>
<comment type="similarity">
    <text evidence="4">Belongs to the SRP68 family.</text>
</comment>
<dbReference type="EMBL" id="CP001328">
    <property type="protein sequence ID" value="ACO64869.1"/>
    <property type="molecule type" value="Genomic_DNA"/>
</dbReference>
<dbReference type="AlphaFoldDB" id="C1EAJ3"/>
<dbReference type="Gene3D" id="1.10.3450.40">
    <property type="entry name" value="Signal recognition particle, SRP68 subunit, RNA-binding domain"/>
    <property type="match status" value="1"/>
</dbReference>
<evidence type="ECO:0000313" key="13">
    <source>
        <dbReference type="EMBL" id="ACO64869.1"/>
    </source>
</evidence>
<dbReference type="PANTHER" id="PTHR12860">
    <property type="entry name" value="SIGNAL RECOGNITION PARTICLE 68 KDA PROTEIN"/>
    <property type="match status" value="1"/>
</dbReference>
<evidence type="ECO:0000256" key="12">
    <source>
        <dbReference type="ARBA" id="ARBA00083741"/>
    </source>
</evidence>